<dbReference type="GO" id="GO:0005975">
    <property type="term" value="P:carbohydrate metabolic process"/>
    <property type="evidence" value="ECO:0007669"/>
    <property type="project" value="InterPro"/>
</dbReference>
<dbReference type="AlphaFoldDB" id="A0AAW1NQK8"/>
<organism evidence="9 10">
    <name type="scientific">Symbiochloris irregularis</name>
    <dbReference type="NCBI Taxonomy" id="706552"/>
    <lineage>
        <taxon>Eukaryota</taxon>
        <taxon>Viridiplantae</taxon>
        <taxon>Chlorophyta</taxon>
        <taxon>core chlorophytes</taxon>
        <taxon>Trebouxiophyceae</taxon>
        <taxon>Trebouxiales</taxon>
        <taxon>Trebouxiaceae</taxon>
        <taxon>Symbiochloris</taxon>
    </lineage>
</organism>
<dbReference type="Pfam" id="PF01532">
    <property type="entry name" value="Glyco_hydro_47"/>
    <property type="match status" value="1"/>
</dbReference>
<accession>A0AAW1NQK8</accession>
<feature type="binding site" evidence="6">
    <location>
        <position position="447"/>
    </location>
    <ligand>
        <name>Ca(2+)</name>
        <dbReference type="ChEBI" id="CHEBI:29108"/>
    </ligand>
</feature>
<proteinExistence type="inferred from homology"/>
<comment type="similarity">
    <text evidence="3 8">Belongs to the glycosyl hydrolase 47 family.</text>
</comment>
<dbReference type="InterPro" id="IPR050749">
    <property type="entry name" value="Glycosyl_Hydrolase_47"/>
</dbReference>
<keyword evidence="10" id="KW-1185">Reference proteome</keyword>
<dbReference type="EMBL" id="JALJOQ010000152">
    <property type="protein sequence ID" value="KAK9793227.1"/>
    <property type="molecule type" value="Genomic_DNA"/>
</dbReference>
<keyword evidence="8" id="KW-0326">Glycosidase</keyword>
<keyword evidence="5 7" id="KW-1015">Disulfide bond</keyword>
<dbReference type="Proteomes" id="UP001465755">
    <property type="component" value="Unassembled WGS sequence"/>
</dbReference>
<comment type="cofactor">
    <cofactor evidence="1 6">
        <name>Ca(2+)</name>
        <dbReference type="ChEBI" id="CHEBI:29108"/>
    </cofactor>
</comment>
<evidence type="ECO:0000256" key="1">
    <source>
        <dbReference type="ARBA" id="ARBA00001913"/>
    </source>
</evidence>
<dbReference type="GO" id="GO:0000139">
    <property type="term" value="C:Golgi membrane"/>
    <property type="evidence" value="ECO:0007669"/>
    <property type="project" value="TreeGrafter"/>
</dbReference>
<comment type="pathway">
    <text evidence="2">Protein modification; protein glycosylation.</text>
</comment>
<evidence type="ECO:0000256" key="6">
    <source>
        <dbReference type="PIRSR" id="PIRSR601382-2"/>
    </source>
</evidence>
<sequence length="459" mass="51083">MLVFLTAGIVRGRGTVRLHTISQVINVTAIMAAGSHSQEQGPASYDALPEAELSRRRQLIVEATRHSWEGYVTYAWGADELAPLTNGSINDFGHMGATIVDSLDTLWLMGMKDEFNKAVDFVAQLDFDRNLSVSVFETTIRFVGGLLAAHELSGEPVLLQQCEKLVHRLMFAWDTPTGFPYGQLNLHTFQGGSGFGFGSMLAEFGTEQLEMLALSALTGNATFAHRVEHVIRVMNGTQSPLALKPLFLDPASGSFTSTAISLGAMGDSYYEYLLKAWLLKGKTDDMYRAMWEAAMDDMIACLLFETSPNRLKYIANFDHGYVAHRFEHLACFIPAMLALGAKEGAVNGSKAERYLSLAKDLTYTCWQMYDRHATGLAPEFVHWAWSMFEAFEKHCRVAAGYAGLRDVNLGGNDNTMQSFWIAETLKYAYLLHSPTDLLPLDQWVLNTEAHPIRVLNRQH</sequence>
<keyword evidence="6" id="KW-0106">Calcium</keyword>
<evidence type="ECO:0000313" key="10">
    <source>
        <dbReference type="Proteomes" id="UP001465755"/>
    </source>
</evidence>
<dbReference type="GO" id="GO:0005509">
    <property type="term" value="F:calcium ion binding"/>
    <property type="evidence" value="ECO:0007669"/>
    <property type="project" value="InterPro"/>
</dbReference>
<reference evidence="9 10" key="1">
    <citation type="journal article" date="2024" name="Nat. Commun.">
        <title>Phylogenomics reveals the evolutionary origins of lichenization in chlorophyte algae.</title>
        <authorList>
            <person name="Puginier C."/>
            <person name="Libourel C."/>
            <person name="Otte J."/>
            <person name="Skaloud P."/>
            <person name="Haon M."/>
            <person name="Grisel S."/>
            <person name="Petersen M."/>
            <person name="Berrin J.G."/>
            <person name="Delaux P.M."/>
            <person name="Dal Grande F."/>
            <person name="Keller J."/>
        </authorList>
    </citation>
    <scope>NUCLEOTIDE SEQUENCE [LARGE SCALE GENOMIC DNA]</scope>
    <source>
        <strain evidence="9 10">SAG 2036</strain>
    </source>
</reference>
<protein>
    <recommendedName>
        <fullName evidence="8">alpha-1,2-Mannosidase</fullName>
        <ecNumber evidence="8">3.2.1.-</ecNumber>
    </recommendedName>
</protein>
<evidence type="ECO:0000313" key="9">
    <source>
        <dbReference type="EMBL" id="KAK9793227.1"/>
    </source>
</evidence>
<gene>
    <name evidence="9" type="ORF">WJX73_006594</name>
</gene>
<evidence type="ECO:0000256" key="2">
    <source>
        <dbReference type="ARBA" id="ARBA00004922"/>
    </source>
</evidence>
<dbReference type="GO" id="GO:0004571">
    <property type="term" value="F:mannosyl-oligosaccharide 1,2-alpha-mannosidase activity"/>
    <property type="evidence" value="ECO:0007669"/>
    <property type="project" value="InterPro"/>
</dbReference>
<dbReference type="PANTHER" id="PTHR11742:SF6">
    <property type="entry name" value="MANNOSYL-OLIGOSACCHARIDE ALPHA-1,2-MANNOSIDASE IA-RELATED"/>
    <property type="match status" value="1"/>
</dbReference>
<dbReference type="PRINTS" id="PR00747">
    <property type="entry name" value="GLYHDRLASE47"/>
</dbReference>
<evidence type="ECO:0000256" key="4">
    <source>
        <dbReference type="ARBA" id="ARBA00022801"/>
    </source>
</evidence>
<keyword evidence="4 8" id="KW-0378">Hydrolase</keyword>
<dbReference type="Gene3D" id="1.50.10.10">
    <property type="match status" value="2"/>
</dbReference>
<evidence type="ECO:0000256" key="5">
    <source>
        <dbReference type="ARBA" id="ARBA00023157"/>
    </source>
</evidence>
<dbReference type="EC" id="3.2.1.-" evidence="8"/>
<dbReference type="SUPFAM" id="SSF48225">
    <property type="entry name" value="Seven-hairpin glycosidases"/>
    <property type="match status" value="1"/>
</dbReference>
<dbReference type="GO" id="GO:0005783">
    <property type="term" value="C:endoplasmic reticulum"/>
    <property type="evidence" value="ECO:0007669"/>
    <property type="project" value="TreeGrafter"/>
</dbReference>
<dbReference type="InterPro" id="IPR012341">
    <property type="entry name" value="6hp_glycosidase-like_sf"/>
</dbReference>
<keyword evidence="6" id="KW-0479">Metal-binding</keyword>
<dbReference type="InterPro" id="IPR001382">
    <property type="entry name" value="Glyco_hydro_47"/>
</dbReference>
<dbReference type="InterPro" id="IPR036026">
    <property type="entry name" value="Seven-hairpin_glycosidases"/>
</dbReference>
<evidence type="ECO:0000256" key="7">
    <source>
        <dbReference type="PIRSR" id="PIRSR601382-3"/>
    </source>
</evidence>
<feature type="disulfide bond" evidence="7">
    <location>
        <begin position="331"/>
        <end position="365"/>
    </location>
</feature>
<comment type="caution">
    <text evidence="9">The sequence shown here is derived from an EMBL/GenBank/DDBJ whole genome shotgun (WGS) entry which is preliminary data.</text>
</comment>
<evidence type="ECO:0000256" key="8">
    <source>
        <dbReference type="RuleBase" id="RU361193"/>
    </source>
</evidence>
<name>A0AAW1NQK8_9CHLO</name>
<dbReference type="PANTHER" id="PTHR11742">
    <property type="entry name" value="MANNOSYL-OLIGOSACCHARIDE ALPHA-1,2-MANNOSIDASE-RELATED"/>
    <property type="match status" value="1"/>
</dbReference>
<evidence type="ECO:0000256" key="3">
    <source>
        <dbReference type="ARBA" id="ARBA00007658"/>
    </source>
</evidence>